<dbReference type="InterPro" id="IPR036904">
    <property type="entry name" value="NblA_sf"/>
</dbReference>
<dbReference type="Pfam" id="PF04485">
    <property type="entry name" value="NblA"/>
    <property type="match status" value="1"/>
</dbReference>
<reference evidence="1 2" key="1">
    <citation type="submission" date="2019-11" db="EMBL/GenBank/DDBJ databases">
        <title>Isolation of a new High Light Tolerant Cyanobacteria.</title>
        <authorList>
            <person name="Dobson Z."/>
            <person name="Vaughn N."/>
            <person name="Vaughn M."/>
            <person name="Fromme P."/>
            <person name="Mazor Y."/>
        </authorList>
    </citation>
    <scope>NUCLEOTIDE SEQUENCE [LARGE SCALE GENOMIC DNA]</scope>
    <source>
        <strain evidence="1 2">0216</strain>
    </source>
</reference>
<dbReference type="Proteomes" id="UP000437131">
    <property type="component" value="Unassembled WGS sequence"/>
</dbReference>
<dbReference type="EMBL" id="WMIA01000005">
    <property type="protein sequence ID" value="MTF38408.1"/>
    <property type="molecule type" value="Genomic_DNA"/>
</dbReference>
<accession>A0A844GUC1</accession>
<comment type="caution">
    <text evidence="1">The sequence shown here is derived from an EMBL/GenBank/DDBJ whole genome shotgun (WGS) entry which is preliminary data.</text>
</comment>
<dbReference type="SUPFAM" id="SSF109859">
    <property type="entry name" value="NblA-like"/>
    <property type="match status" value="1"/>
</dbReference>
<sequence>MDISASLTLEQQFKLEVLKDQVKALSKEQAQDYLIEVFRQMMVKDNMIKKIMKNA</sequence>
<dbReference type="RefSeq" id="WP_015219317.1">
    <property type="nucleotide sequence ID" value="NZ_WMIA01000005.1"/>
</dbReference>
<evidence type="ECO:0000313" key="1">
    <source>
        <dbReference type="EMBL" id="MTF38408.1"/>
    </source>
</evidence>
<dbReference type="InterPro" id="IPR007574">
    <property type="entry name" value="NblA"/>
</dbReference>
<proteinExistence type="predicted"/>
<gene>
    <name evidence="1" type="ORF">GGC33_05670</name>
</gene>
<protein>
    <submittedName>
        <fullName evidence="1">Phycobilisome degradation protein NblA</fullName>
    </submittedName>
</protein>
<dbReference type="Gene3D" id="1.10.287.670">
    <property type="entry name" value="Phycobilisome degradation protein NblA"/>
    <property type="match status" value="1"/>
</dbReference>
<evidence type="ECO:0000313" key="2">
    <source>
        <dbReference type="Proteomes" id="UP000437131"/>
    </source>
</evidence>
<organism evidence="1 2">
    <name type="scientific">Cyanobacterium aponinum 0216</name>
    <dbReference type="NCBI Taxonomy" id="2676140"/>
    <lineage>
        <taxon>Bacteria</taxon>
        <taxon>Bacillati</taxon>
        <taxon>Cyanobacteriota</taxon>
        <taxon>Cyanophyceae</taxon>
        <taxon>Oscillatoriophycideae</taxon>
        <taxon>Chroococcales</taxon>
        <taxon>Geminocystaceae</taxon>
        <taxon>Cyanobacterium</taxon>
    </lineage>
</organism>
<dbReference type="AlphaFoldDB" id="A0A844GUC1"/>
<name>A0A844GUC1_9CHRO</name>